<evidence type="ECO:0000256" key="1">
    <source>
        <dbReference type="SAM" id="SignalP"/>
    </source>
</evidence>
<reference evidence="2" key="1">
    <citation type="submission" date="2020-09" db="EMBL/GenBank/DDBJ databases">
        <title>Brevundimonas sp. LVF2 isolated from a puddle in Goettingen, Germany.</title>
        <authorList>
            <person name="Friedrich I."/>
            <person name="Klassen A."/>
            <person name="Hannes N."/>
            <person name="Schneider D."/>
            <person name="Hertel R."/>
            <person name="Daniel R."/>
        </authorList>
    </citation>
    <scope>NUCLEOTIDE SEQUENCE</scope>
    <source>
        <strain evidence="2">LVF2</strain>
    </source>
</reference>
<name>A0A975C146_9CAUL</name>
<evidence type="ECO:0000313" key="2">
    <source>
        <dbReference type="EMBL" id="QTC91109.1"/>
    </source>
</evidence>
<feature type="signal peptide" evidence="1">
    <location>
        <begin position="1"/>
        <end position="25"/>
    </location>
</feature>
<keyword evidence="1" id="KW-0732">Signal</keyword>
<dbReference type="AlphaFoldDB" id="A0A975C146"/>
<gene>
    <name evidence="2" type="ORF">IFJ75_18190</name>
</gene>
<dbReference type="Pfam" id="PF01963">
    <property type="entry name" value="TraB_PrgY_gumN"/>
    <property type="match status" value="1"/>
</dbReference>
<accession>A0A975C146</accession>
<dbReference type="EMBL" id="CP062222">
    <property type="protein sequence ID" value="QTC91109.1"/>
    <property type="molecule type" value="Genomic_DNA"/>
</dbReference>
<evidence type="ECO:0000313" key="3">
    <source>
        <dbReference type="Proteomes" id="UP000663918"/>
    </source>
</evidence>
<dbReference type="InterPro" id="IPR002816">
    <property type="entry name" value="TraB/PrgY/GumN_fam"/>
</dbReference>
<protein>
    <submittedName>
        <fullName evidence="2">TraB/GumN family protein</fullName>
    </submittedName>
</protein>
<sequence length="327" mass="35439">MNDFRSLTSLVALCAGLAVAPIAMAQTRAQAAPSQEEQVDTVDEVVVVARRAGAPMWEISDGESTVILVGAIGGVPRDFEWRPEALEAATARSQRILYPQEGRASLSDVLRLIWRIRTIARLPESKTTADYLSPEMQARLEALKAGDRNPNWRTQSFVGLSFDLLEQAGYERGRSRGAPDAVRRAARTAHIAGEPVGFVRGDELVDNLITQPPQTYLPCLEASMRAAEAGPAGAAARLEAWRSLKVPEVLATPLDQALNMCWPSGDPEIAPVLRGQWADATKLALTRPGVTMGVAPLRILAESGGVLDQLEAQGLEIHGPIWREDQR</sequence>
<keyword evidence="3" id="KW-1185">Reference proteome</keyword>
<dbReference type="Proteomes" id="UP000663918">
    <property type="component" value="Chromosome"/>
</dbReference>
<proteinExistence type="predicted"/>
<feature type="chain" id="PRO_5036718452" evidence="1">
    <location>
        <begin position="26"/>
        <end position="327"/>
    </location>
</feature>
<dbReference type="CDD" id="cd14788">
    <property type="entry name" value="GumN"/>
    <property type="match status" value="1"/>
</dbReference>
<organism evidence="2 3">
    <name type="scientific">Brevundimonas goettingensis</name>
    <dbReference type="NCBI Taxonomy" id="2774190"/>
    <lineage>
        <taxon>Bacteria</taxon>
        <taxon>Pseudomonadati</taxon>
        <taxon>Pseudomonadota</taxon>
        <taxon>Alphaproteobacteria</taxon>
        <taxon>Caulobacterales</taxon>
        <taxon>Caulobacteraceae</taxon>
        <taxon>Brevundimonas</taxon>
    </lineage>
</organism>
<dbReference type="KEGG" id="bgoe:IFJ75_18190"/>